<dbReference type="InterPro" id="IPR007454">
    <property type="entry name" value="UPF0250_YbeD-like"/>
</dbReference>
<keyword evidence="2" id="KW-1185">Reference proteome</keyword>
<gene>
    <name evidence="1" type="ORF">ABVT43_16790</name>
</gene>
<name>A0ABV2BXZ4_9GAMM</name>
<dbReference type="Proteomes" id="UP001548189">
    <property type="component" value="Unassembled WGS sequence"/>
</dbReference>
<dbReference type="PANTHER" id="PTHR38036:SF1">
    <property type="entry name" value="UPF0250 PROTEIN YBED"/>
    <property type="match status" value="1"/>
</dbReference>
<evidence type="ECO:0000313" key="2">
    <source>
        <dbReference type="Proteomes" id="UP001548189"/>
    </source>
</evidence>
<sequence length="95" mass="10650">MSDKQADNELISHDDLWQFPCQYLFKAMALSKEGVEDEIVAVIQKFVPGDYTPKLNASKKGNYVAVSVTFQASSKQQLDEIYLAVNAIESVKFCL</sequence>
<evidence type="ECO:0000313" key="1">
    <source>
        <dbReference type="EMBL" id="MET1256801.1"/>
    </source>
</evidence>
<dbReference type="Gene3D" id="3.30.70.260">
    <property type="match status" value="1"/>
</dbReference>
<dbReference type="PANTHER" id="PTHR38036">
    <property type="entry name" value="UPF0250 PROTEIN YBED"/>
    <property type="match status" value="1"/>
</dbReference>
<dbReference type="SUPFAM" id="SSF117991">
    <property type="entry name" value="YbeD/HP0495-like"/>
    <property type="match status" value="1"/>
</dbReference>
<reference evidence="1 2" key="1">
    <citation type="submission" date="2024-06" db="EMBL/GenBank/DDBJ databases">
        <authorList>
            <person name="Li F."/>
        </authorList>
    </citation>
    <scope>NUCLEOTIDE SEQUENCE [LARGE SCALE GENOMIC DNA]</scope>
    <source>
        <strain evidence="1 2">GXAS 311</strain>
    </source>
</reference>
<dbReference type="EMBL" id="JBEVCJ010000028">
    <property type="protein sequence ID" value="MET1256801.1"/>
    <property type="molecule type" value="Genomic_DNA"/>
</dbReference>
<comment type="caution">
    <text evidence="1">The sequence shown here is derived from an EMBL/GenBank/DDBJ whole genome shotgun (WGS) entry which is preliminary data.</text>
</comment>
<dbReference type="Pfam" id="PF04359">
    <property type="entry name" value="DUF493"/>
    <property type="match status" value="1"/>
</dbReference>
<protein>
    <submittedName>
        <fullName evidence="1">DUF493 domain-containing protein</fullName>
    </submittedName>
</protein>
<dbReference type="InterPro" id="IPR027471">
    <property type="entry name" value="YbeD-like_sf"/>
</dbReference>
<accession>A0ABV2BXZ4</accession>
<organism evidence="1 2">
    <name type="scientific">Aliikangiella maris</name>
    <dbReference type="NCBI Taxonomy" id="3162458"/>
    <lineage>
        <taxon>Bacteria</taxon>
        <taxon>Pseudomonadati</taxon>
        <taxon>Pseudomonadota</taxon>
        <taxon>Gammaproteobacteria</taxon>
        <taxon>Oceanospirillales</taxon>
        <taxon>Pleioneaceae</taxon>
        <taxon>Aliikangiella</taxon>
    </lineage>
</organism>
<dbReference type="HAMAP" id="MF_00659">
    <property type="entry name" value="UPF0250"/>
    <property type="match status" value="1"/>
</dbReference>
<proteinExistence type="inferred from homology"/>